<dbReference type="InterPro" id="IPR003509">
    <property type="entry name" value="UPF0102_YraN-like"/>
</dbReference>
<dbReference type="NCBIfam" id="TIGR00252">
    <property type="entry name" value="YraN family protein"/>
    <property type="match status" value="1"/>
</dbReference>
<keyword evidence="4" id="KW-1185">Reference proteome</keyword>
<dbReference type="OrthoDB" id="9794876at2"/>
<dbReference type="InterPro" id="IPR011856">
    <property type="entry name" value="tRNA_endonuc-like_dom_sf"/>
</dbReference>
<evidence type="ECO:0000313" key="4">
    <source>
        <dbReference type="Proteomes" id="UP000580517"/>
    </source>
</evidence>
<dbReference type="PANTHER" id="PTHR34039:SF1">
    <property type="entry name" value="UPF0102 PROTEIN YRAN"/>
    <property type="match status" value="1"/>
</dbReference>
<evidence type="ECO:0000256" key="2">
    <source>
        <dbReference type="HAMAP-Rule" id="MF_00048"/>
    </source>
</evidence>
<dbReference type="HAMAP" id="MF_00048">
    <property type="entry name" value="UPF0102"/>
    <property type="match status" value="1"/>
</dbReference>
<accession>A0A853FCD3</accession>
<dbReference type="AlphaFoldDB" id="A0A853FCD3"/>
<protein>
    <recommendedName>
        <fullName evidence="2">UPF0102 protein H0A68_11845</fullName>
    </recommendedName>
</protein>
<gene>
    <name evidence="3" type="ORF">H0A68_11845</name>
</gene>
<sequence length="156" mass="17049">MEDEALPFDLASAARRRRPRRRASAKKAGVSFSVLNAASSPTQRAGRQGEIQACAYLEKAGLVVLARNLRRHCGEIDLLADDAGVLVFVEVRLRRSTRYGGAAASIARGKQDKIRRTAAALLPGLAQRHFGGRTPPCRFDVVSIDGRALTWIRHAF</sequence>
<comment type="caution">
    <text evidence="3">The sequence shown here is derived from an EMBL/GenBank/DDBJ whole genome shotgun (WGS) entry which is preliminary data.</text>
</comment>
<dbReference type="InterPro" id="IPR011335">
    <property type="entry name" value="Restrct_endonuc-II-like"/>
</dbReference>
<dbReference type="Gene3D" id="3.40.1350.10">
    <property type="match status" value="1"/>
</dbReference>
<name>A0A853FCD3_9BURK</name>
<comment type="similarity">
    <text evidence="1 2">Belongs to the UPF0102 family.</text>
</comment>
<dbReference type="Proteomes" id="UP000580517">
    <property type="component" value="Unassembled WGS sequence"/>
</dbReference>
<proteinExistence type="inferred from homology"/>
<reference evidence="3 4" key="1">
    <citation type="submission" date="2020-07" db="EMBL/GenBank/DDBJ databases">
        <title>Taxonomic revisions and descriptions of new bacterial species based on genomic comparisons in the high-G+C-content subgroup of the family Alcaligenaceae.</title>
        <authorList>
            <person name="Szabo A."/>
            <person name="Felfoldi T."/>
        </authorList>
    </citation>
    <scope>NUCLEOTIDE SEQUENCE [LARGE SCALE GENOMIC DNA]</scope>
    <source>
        <strain evidence="3 4">DSM 25264</strain>
    </source>
</reference>
<dbReference type="EMBL" id="JACCEW010000003">
    <property type="protein sequence ID" value="NYT37569.1"/>
    <property type="molecule type" value="Genomic_DNA"/>
</dbReference>
<evidence type="ECO:0000313" key="3">
    <source>
        <dbReference type="EMBL" id="NYT37569.1"/>
    </source>
</evidence>
<evidence type="ECO:0000256" key="1">
    <source>
        <dbReference type="ARBA" id="ARBA00006738"/>
    </source>
</evidence>
<organism evidence="3 4">
    <name type="scientific">Allopusillimonas soli</name>
    <dbReference type="NCBI Taxonomy" id="659016"/>
    <lineage>
        <taxon>Bacteria</taxon>
        <taxon>Pseudomonadati</taxon>
        <taxon>Pseudomonadota</taxon>
        <taxon>Betaproteobacteria</taxon>
        <taxon>Burkholderiales</taxon>
        <taxon>Alcaligenaceae</taxon>
        <taxon>Allopusillimonas</taxon>
    </lineage>
</organism>
<dbReference type="SUPFAM" id="SSF52980">
    <property type="entry name" value="Restriction endonuclease-like"/>
    <property type="match status" value="1"/>
</dbReference>
<dbReference type="NCBIfam" id="NF009150">
    <property type="entry name" value="PRK12497.1-3"/>
    <property type="match status" value="1"/>
</dbReference>
<dbReference type="GO" id="GO:0003676">
    <property type="term" value="F:nucleic acid binding"/>
    <property type="evidence" value="ECO:0007669"/>
    <property type="project" value="InterPro"/>
</dbReference>
<dbReference type="Pfam" id="PF02021">
    <property type="entry name" value="UPF0102"/>
    <property type="match status" value="1"/>
</dbReference>
<dbReference type="PANTHER" id="PTHR34039">
    <property type="entry name" value="UPF0102 PROTEIN YRAN"/>
    <property type="match status" value="1"/>
</dbReference>